<protein>
    <recommendedName>
        <fullName evidence="1">Helix-turn-helix domain-containing protein</fullName>
    </recommendedName>
</protein>
<organism evidence="2 3">
    <name type="scientific">Porphyromonas gulae</name>
    <dbReference type="NCBI Taxonomy" id="111105"/>
    <lineage>
        <taxon>Bacteria</taxon>
        <taxon>Pseudomonadati</taxon>
        <taxon>Bacteroidota</taxon>
        <taxon>Bacteroidia</taxon>
        <taxon>Bacteroidales</taxon>
        <taxon>Porphyromonadaceae</taxon>
        <taxon>Porphyromonas</taxon>
    </lineage>
</organism>
<feature type="domain" description="Helix-turn-helix" evidence="1">
    <location>
        <begin position="70"/>
        <end position="113"/>
    </location>
</feature>
<evidence type="ECO:0000259" key="1">
    <source>
        <dbReference type="Pfam" id="PF12728"/>
    </source>
</evidence>
<evidence type="ECO:0000313" key="2">
    <source>
        <dbReference type="EMBL" id="KGN91376.1"/>
    </source>
</evidence>
<dbReference type="AlphaFoldDB" id="A0A0A2FJY8"/>
<sequence length="306" mass="35666">MSSNLELTKRCKWCKLSFIAKKMSTEYCSQRCANLAYKARKREERIGNFTREQECGLSEPISTTLEHKPFLSTTEAAKLLGVSKASIYRYLELGLLSAMQFPGKTILSRANLDKTFDNPKPYVKRMARERKPITDFYTTNEILNLYGVSYKHLYDINKKKQRFPTTMSRGRTLWSKKHVDAYFAKRSPDPNIEEWISVEELIDRYDVPKQTIYDIAYEYQIAKKKQGVKSLYDKQAIVRAFESRSIGDDKDLYYTAHEAMEKYGLSYNQISKIISRYKLPKKKVGRHVWVLKTALDDHMSPPSIPS</sequence>
<gene>
    <name evidence="2" type="ORF">HR15_02700</name>
</gene>
<accession>A0A0A2FJY8</accession>
<proteinExistence type="predicted"/>
<dbReference type="Proteomes" id="UP000030146">
    <property type="component" value="Unassembled WGS sequence"/>
</dbReference>
<dbReference type="InterPro" id="IPR041657">
    <property type="entry name" value="HTH_17"/>
</dbReference>
<reference evidence="2 3" key="1">
    <citation type="submission" date="2014-08" db="EMBL/GenBank/DDBJ databases">
        <title>Porphyromonas gulae strain:COT-052_OH3439 Genome sequencing.</title>
        <authorList>
            <person name="Wallis C."/>
            <person name="Deusch O."/>
            <person name="O'Flynn C."/>
            <person name="Davis I."/>
            <person name="Jospin G."/>
            <person name="Darling A.E."/>
            <person name="Coil D.A."/>
            <person name="Alexiev A."/>
            <person name="Horsfall A."/>
            <person name="Kirkwood N."/>
            <person name="Harris S."/>
            <person name="Eisen J.A."/>
        </authorList>
    </citation>
    <scope>NUCLEOTIDE SEQUENCE [LARGE SCALE GENOMIC DNA]</scope>
    <source>
        <strain evidence="3">COT-052 OH3439</strain>
    </source>
</reference>
<comment type="caution">
    <text evidence="2">The sequence shown here is derived from an EMBL/GenBank/DDBJ whole genome shotgun (WGS) entry which is preliminary data.</text>
</comment>
<name>A0A0A2FJY8_9PORP</name>
<dbReference type="EMBL" id="JRAK01000049">
    <property type="protein sequence ID" value="KGN91376.1"/>
    <property type="molecule type" value="Genomic_DNA"/>
</dbReference>
<dbReference type="Pfam" id="PF12728">
    <property type="entry name" value="HTH_17"/>
    <property type="match status" value="1"/>
</dbReference>
<evidence type="ECO:0000313" key="3">
    <source>
        <dbReference type="Proteomes" id="UP000030146"/>
    </source>
</evidence>
<keyword evidence="3" id="KW-1185">Reference proteome</keyword>